<comment type="function">
    <text evidence="2">Catalyzes the reversible conversion of 3-phosphohydroxypyruvate to phosphoserine and of 3-hydroxy-2-oxo-4-phosphonooxybutanoate to phosphohydroxythreonine.</text>
</comment>
<evidence type="ECO:0000256" key="13">
    <source>
        <dbReference type="ARBA" id="ARBA00031421"/>
    </source>
</evidence>
<evidence type="ECO:0000313" key="18">
    <source>
        <dbReference type="Proteomes" id="UP000316196"/>
    </source>
</evidence>
<dbReference type="GO" id="GO:0004648">
    <property type="term" value="F:O-phospho-L-serine:2-oxoglutarate aminotransferase activity"/>
    <property type="evidence" value="ECO:0007669"/>
    <property type="project" value="UniProtKB-EC"/>
</dbReference>
<dbReference type="EC" id="2.6.1.52" evidence="5"/>
<evidence type="ECO:0000256" key="3">
    <source>
        <dbReference type="ARBA" id="ARBA00005099"/>
    </source>
</evidence>
<proteinExistence type="inferred from homology"/>
<dbReference type="InterPro" id="IPR015424">
    <property type="entry name" value="PyrdxlP-dep_Trfase"/>
</dbReference>
<dbReference type="Gene3D" id="3.40.640.10">
    <property type="entry name" value="Type I PLP-dependent aspartate aminotransferase-like (Major domain)"/>
    <property type="match status" value="1"/>
</dbReference>
<name>A0A542ZC46_9ACTN</name>
<keyword evidence="12" id="KW-0718">Serine biosynthesis</keyword>
<dbReference type="GO" id="GO:0008453">
    <property type="term" value="F:alanine-glyoxylate transaminase activity"/>
    <property type="evidence" value="ECO:0007669"/>
    <property type="project" value="TreeGrafter"/>
</dbReference>
<dbReference type="PANTHER" id="PTHR21152:SF40">
    <property type="entry name" value="ALANINE--GLYOXYLATE AMINOTRANSFERASE"/>
    <property type="match status" value="1"/>
</dbReference>
<keyword evidence="7 17" id="KW-0032">Aminotransferase</keyword>
<comment type="caution">
    <text evidence="17">The sequence shown here is derived from an EMBL/GenBank/DDBJ whole genome shotgun (WGS) entry which is preliminary data.</text>
</comment>
<dbReference type="InterPro" id="IPR015422">
    <property type="entry name" value="PyrdxlP-dep_Trfase_small"/>
</dbReference>
<reference evidence="17 18" key="1">
    <citation type="submission" date="2019-06" db="EMBL/GenBank/DDBJ databases">
        <title>Sequencing the genomes of 1000 actinobacteria strains.</title>
        <authorList>
            <person name="Klenk H.-P."/>
        </authorList>
    </citation>
    <scope>NUCLEOTIDE SEQUENCE [LARGE SCALE GENOMIC DNA]</scope>
    <source>
        <strain evidence="17 18">DSM 8251</strain>
    </source>
</reference>
<keyword evidence="10" id="KW-0663">Pyridoxal phosphate</keyword>
<dbReference type="EMBL" id="VFOR01000002">
    <property type="protein sequence ID" value="TQL57923.1"/>
    <property type="molecule type" value="Genomic_DNA"/>
</dbReference>
<comment type="similarity">
    <text evidence="4">Belongs to the class-V pyridoxal-phosphate-dependent aminotransferase family. SerC subfamily.</text>
</comment>
<dbReference type="Proteomes" id="UP000316196">
    <property type="component" value="Unassembled WGS sequence"/>
</dbReference>
<dbReference type="InterPro" id="IPR015421">
    <property type="entry name" value="PyrdxlP-dep_Trfase_major"/>
</dbReference>
<dbReference type="GO" id="GO:0006564">
    <property type="term" value="P:L-serine biosynthetic process"/>
    <property type="evidence" value="ECO:0007669"/>
    <property type="project" value="UniProtKB-KW"/>
</dbReference>
<dbReference type="GO" id="GO:0019265">
    <property type="term" value="P:glycine biosynthetic process, by transamination of glyoxylate"/>
    <property type="evidence" value="ECO:0007669"/>
    <property type="project" value="TreeGrafter"/>
</dbReference>
<evidence type="ECO:0000256" key="11">
    <source>
        <dbReference type="ARBA" id="ARBA00023096"/>
    </source>
</evidence>
<dbReference type="RefSeq" id="WP_142093740.1">
    <property type="nucleotide sequence ID" value="NZ_BAAAMD010000004.1"/>
</dbReference>
<keyword evidence="6" id="KW-0963">Cytoplasm</keyword>
<dbReference type="InterPro" id="IPR006272">
    <property type="entry name" value="Pser_aminoTfrase_mycobac"/>
</dbReference>
<keyword evidence="11" id="KW-0664">Pyridoxine biosynthesis</keyword>
<dbReference type="UniPathway" id="UPA00135">
    <property type="reaction ID" value="UER00197"/>
</dbReference>
<evidence type="ECO:0000256" key="4">
    <source>
        <dbReference type="ARBA" id="ARBA00006904"/>
    </source>
</evidence>
<keyword evidence="9 17" id="KW-0808">Transferase</keyword>
<comment type="catalytic activity">
    <reaction evidence="14">
        <text>4-(phosphooxy)-L-threonine + 2-oxoglutarate = (R)-3-hydroxy-2-oxo-4-phosphooxybutanoate + L-glutamate</text>
        <dbReference type="Rhea" id="RHEA:16573"/>
        <dbReference type="ChEBI" id="CHEBI:16810"/>
        <dbReference type="ChEBI" id="CHEBI:29985"/>
        <dbReference type="ChEBI" id="CHEBI:58452"/>
        <dbReference type="ChEBI" id="CHEBI:58538"/>
        <dbReference type="EC" id="2.6.1.52"/>
    </reaction>
</comment>
<protein>
    <recommendedName>
        <fullName evidence="5">phosphoserine transaminase</fullName>
        <ecNumber evidence="5">2.6.1.52</ecNumber>
    </recommendedName>
    <alternativeName>
        <fullName evidence="13">Phosphohydroxythreonine aminotransferase</fullName>
    </alternativeName>
</protein>
<dbReference type="InterPro" id="IPR022278">
    <property type="entry name" value="Pser_aminoTfrase"/>
</dbReference>
<evidence type="ECO:0000256" key="9">
    <source>
        <dbReference type="ARBA" id="ARBA00022679"/>
    </source>
</evidence>
<evidence type="ECO:0000259" key="16">
    <source>
        <dbReference type="Pfam" id="PF00266"/>
    </source>
</evidence>
<evidence type="ECO:0000256" key="8">
    <source>
        <dbReference type="ARBA" id="ARBA00022605"/>
    </source>
</evidence>
<dbReference type="PANTHER" id="PTHR21152">
    <property type="entry name" value="AMINOTRANSFERASE CLASS V"/>
    <property type="match status" value="1"/>
</dbReference>
<keyword evidence="18" id="KW-1185">Reference proteome</keyword>
<dbReference type="InterPro" id="IPR000192">
    <property type="entry name" value="Aminotrans_V_dom"/>
</dbReference>
<feature type="domain" description="Aminotransferase class V" evidence="16">
    <location>
        <begin position="135"/>
        <end position="325"/>
    </location>
</feature>
<dbReference type="NCBIfam" id="TIGR01366">
    <property type="entry name" value="serC_3"/>
    <property type="match status" value="1"/>
</dbReference>
<evidence type="ECO:0000313" key="17">
    <source>
        <dbReference type="EMBL" id="TQL57923.1"/>
    </source>
</evidence>
<evidence type="ECO:0000256" key="6">
    <source>
        <dbReference type="ARBA" id="ARBA00022490"/>
    </source>
</evidence>
<comment type="catalytic activity">
    <reaction evidence="15">
        <text>O-phospho-L-serine + 2-oxoglutarate = 3-phosphooxypyruvate + L-glutamate</text>
        <dbReference type="Rhea" id="RHEA:14329"/>
        <dbReference type="ChEBI" id="CHEBI:16810"/>
        <dbReference type="ChEBI" id="CHEBI:18110"/>
        <dbReference type="ChEBI" id="CHEBI:29985"/>
        <dbReference type="ChEBI" id="CHEBI:57524"/>
        <dbReference type="EC" id="2.6.1.52"/>
    </reaction>
</comment>
<evidence type="ECO:0000256" key="15">
    <source>
        <dbReference type="ARBA" id="ARBA00049007"/>
    </source>
</evidence>
<dbReference type="OrthoDB" id="975012at2"/>
<evidence type="ECO:0000256" key="5">
    <source>
        <dbReference type="ARBA" id="ARBA00013030"/>
    </source>
</evidence>
<organism evidence="17 18">
    <name type="scientific">Propioniferax innocua</name>
    <dbReference type="NCBI Taxonomy" id="1753"/>
    <lineage>
        <taxon>Bacteria</taxon>
        <taxon>Bacillati</taxon>
        <taxon>Actinomycetota</taxon>
        <taxon>Actinomycetes</taxon>
        <taxon>Propionibacteriales</taxon>
        <taxon>Propionibacteriaceae</taxon>
        <taxon>Propioniferax</taxon>
    </lineage>
</organism>
<evidence type="ECO:0000256" key="14">
    <source>
        <dbReference type="ARBA" id="ARBA00047630"/>
    </source>
</evidence>
<comment type="cofactor">
    <cofactor evidence="1">
        <name>pyridoxal 5'-phosphate</name>
        <dbReference type="ChEBI" id="CHEBI:597326"/>
    </cofactor>
</comment>
<evidence type="ECO:0000256" key="10">
    <source>
        <dbReference type="ARBA" id="ARBA00022898"/>
    </source>
</evidence>
<sequence length="372" mass="40204">MRKIPPMLMPRDGRFGSGPAKIRPEALASLASVGTSLLGTSHRQSPVKRLVGTIREGLSELYHLPSGYEVILGNGGASQFWDIAVCGLVEQRSAHGVFGEFGGKFATASAQAPHLADPIIHEVAPGSVVLPQPDDDADVHAWAHNETSTGAAAPVRRSGTEALTVIDGTSAAGALNVDPEQFDVYYFAPQKAFASDGGLWFALCSPAAIERAERIAASGRWIPTSLSLVEARANSLKNQTVNTPSLSTLWLMKEQLSWVLENGGISFAERRARENTDQVYTWAEEHAHATPFVEAEYRSPVVATIDFDDAIDATKIASTLRHNSIVDVEPYRKLGRNQLRFGLFPAVDAEDVSRLLGCIDWLLTHPEETPDA</sequence>
<dbReference type="GO" id="GO:0004760">
    <property type="term" value="F:L-serine-pyruvate transaminase activity"/>
    <property type="evidence" value="ECO:0007669"/>
    <property type="project" value="TreeGrafter"/>
</dbReference>
<comment type="pathway">
    <text evidence="3">Amino-acid biosynthesis; L-serine biosynthesis; L-serine from 3-phospho-D-glycerate: step 2/3.</text>
</comment>
<keyword evidence="8" id="KW-0028">Amino-acid biosynthesis</keyword>
<dbReference type="PIRSF" id="PIRSF000525">
    <property type="entry name" value="SerC"/>
    <property type="match status" value="1"/>
</dbReference>
<accession>A0A542ZC46</accession>
<dbReference type="AlphaFoldDB" id="A0A542ZC46"/>
<evidence type="ECO:0000256" key="2">
    <source>
        <dbReference type="ARBA" id="ARBA00003483"/>
    </source>
</evidence>
<evidence type="ECO:0000256" key="1">
    <source>
        <dbReference type="ARBA" id="ARBA00001933"/>
    </source>
</evidence>
<dbReference type="Gene3D" id="3.90.1150.10">
    <property type="entry name" value="Aspartate Aminotransferase, domain 1"/>
    <property type="match status" value="1"/>
</dbReference>
<gene>
    <name evidence="17" type="ORF">FB460_1771</name>
</gene>
<dbReference type="SUPFAM" id="SSF53383">
    <property type="entry name" value="PLP-dependent transferases"/>
    <property type="match status" value="1"/>
</dbReference>
<dbReference type="Pfam" id="PF00266">
    <property type="entry name" value="Aminotran_5"/>
    <property type="match status" value="1"/>
</dbReference>
<dbReference type="GO" id="GO:0008615">
    <property type="term" value="P:pyridoxine biosynthetic process"/>
    <property type="evidence" value="ECO:0007669"/>
    <property type="project" value="UniProtKB-KW"/>
</dbReference>
<evidence type="ECO:0000256" key="7">
    <source>
        <dbReference type="ARBA" id="ARBA00022576"/>
    </source>
</evidence>
<evidence type="ECO:0000256" key="12">
    <source>
        <dbReference type="ARBA" id="ARBA00023299"/>
    </source>
</evidence>